<evidence type="ECO:0000313" key="2">
    <source>
        <dbReference type="EMBL" id="KAG9326470.1"/>
    </source>
</evidence>
<dbReference type="EMBL" id="JAIFTL010000019">
    <property type="protein sequence ID" value="KAG9326470.1"/>
    <property type="molecule type" value="Genomic_DNA"/>
</dbReference>
<evidence type="ECO:0008006" key="4">
    <source>
        <dbReference type="Google" id="ProtNLM"/>
    </source>
</evidence>
<dbReference type="SUPFAM" id="SSF81383">
    <property type="entry name" value="F-box domain"/>
    <property type="match status" value="1"/>
</dbReference>
<feature type="compositionally biased region" description="Polar residues" evidence="1">
    <location>
        <begin position="99"/>
        <end position="129"/>
    </location>
</feature>
<feature type="region of interest" description="Disordered" evidence="1">
    <location>
        <begin position="493"/>
        <end position="518"/>
    </location>
</feature>
<gene>
    <name evidence="2" type="ORF">KVV02_001649</name>
</gene>
<feature type="region of interest" description="Disordered" evidence="1">
    <location>
        <begin position="544"/>
        <end position="575"/>
    </location>
</feature>
<accession>A0A9P8D210</accession>
<evidence type="ECO:0000313" key="3">
    <source>
        <dbReference type="Proteomes" id="UP000717515"/>
    </source>
</evidence>
<dbReference type="Gene3D" id="3.80.10.10">
    <property type="entry name" value="Ribonuclease Inhibitor"/>
    <property type="match status" value="1"/>
</dbReference>
<feature type="region of interest" description="Disordered" evidence="1">
    <location>
        <begin position="235"/>
        <end position="257"/>
    </location>
</feature>
<feature type="region of interest" description="Disordered" evidence="1">
    <location>
        <begin position="593"/>
        <end position="620"/>
    </location>
</feature>
<feature type="region of interest" description="Disordered" evidence="1">
    <location>
        <begin position="1"/>
        <end position="34"/>
    </location>
</feature>
<sequence length="698" mass="74879">MNMLADLQAAPEHSHEQEPELRDNTLTTTATSKRPTVPPEIIQLIIDYLDRRDLVKVLALDWTWAQLVAPKLWHEVRYTANLNRIVFLITKSVPPPSADCQSTHTPSVKTLDSQTTAGSSSQAGESSNAPPAPKRRNSYPWPTLLPYHSMVHSLHVSLSSADMIQDLLDMIPCCTELRSFSIQSAIPTEDLLIRGAIASASNDLLDPLGPSGVCSVLHGSASSASLASLASQCSQSGRHQHSHSHSLSLDPYNRTTTPTAGLQQEDDETIMASSTSQSGVMLSLLANSCPKLESIWFSGFHPISVLGGPTDLRPKPRRFDTQPCCHEQLSGEEPSIIRPPSFLPSTPTNYAGTKNAQLPLISPVPGANAAAAACHVASTSNHKNVTSSLLNPAVSIQVIQSGIRSLHFVNCTLPPQYLMTMIQHSLPNLTELYLTQCWQGNPLQGSFLNSLAKICPGLKKLTLHATQSHRGIVTSEHILRLLEGLEGGAKCLSAAKSSSPSSSPSLGPGTGTGTGNVGSLADFPLGTFHKTSYTAASVSSTGATIGSSSVSNSNSSSSSALVTLPSSASSTSDATASIGADLHHTHHAYGSHLDLQQQQQQQQQEHEQEHQDQLARNTPRSASDLESLSVWFTHSILNQAIAAELCDRERHPKLRSVEFGSEDAFDVGEDLARSLGERRPELSAHWVHYGDTGDDRDD</sequence>
<feature type="compositionally biased region" description="Basic and acidic residues" evidence="1">
    <location>
        <begin position="604"/>
        <end position="613"/>
    </location>
</feature>
<dbReference type="InterPro" id="IPR032675">
    <property type="entry name" value="LRR_dom_sf"/>
</dbReference>
<comment type="caution">
    <text evidence="2">The sequence shown here is derived from an EMBL/GenBank/DDBJ whole genome shotgun (WGS) entry which is preliminary data.</text>
</comment>
<reference evidence="2" key="1">
    <citation type="submission" date="2021-07" db="EMBL/GenBank/DDBJ databases">
        <title>Draft genome of Mortierella alpina, strain LL118, isolated from an aspen leaf litter sample.</title>
        <authorList>
            <person name="Yang S."/>
            <person name="Vinatzer B.A."/>
        </authorList>
    </citation>
    <scope>NUCLEOTIDE SEQUENCE</scope>
    <source>
        <strain evidence="2">LL118</strain>
    </source>
</reference>
<dbReference type="AlphaFoldDB" id="A0A9P8D210"/>
<organism evidence="2 3">
    <name type="scientific">Mortierella alpina</name>
    <name type="common">Oleaginous fungus</name>
    <name type="synonym">Mortierella renispora</name>
    <dbReference type="NCBI Taxonomy" id="64518"/>
    <lineage>
        <taxon>Eukaryota</taxon>
        <taxon>Fungi</taxon>
        <taxon>Fungi incertae sedis</taxon>
        <taxon>Mucoromycota</taxon>
        <taxon>Mortierellomycotina</taxon>
        <taxon>Mortierellomycetes</taxon>
        <taxon>Mortierellales</taxon>
        <taxon>Mortierellaceae</taxon>
        <taxon>Mortierella</taxon>
    </lineage>
</organism>
<evidence type="ECO:0000256" key="1">
    <source>
        <dbReference type="SAM" id="MobiDB-lite"/>
    </source>
</evidence>
<feature type="compositionally biased region" description="Basic and acidic residues" evidence="1">
    <location>
        <begin position="12"/>
        <end position="23"/>
    </location>
</feature>
<dbReference type="Proteomes" id="UP000717515">
    <property type="component" value="Unassembled WGS sequence"/>
</dbReference>
<proteinExistence type="predicted"/>
<name>A0A9P8D210_MORAP</name>
<feature type="region of interest" description="Disordered" evidence="1">
    <location>
        <begin position="96"/>
        <end position="135"/>
    </location>
</feature>
<feature type="compositionally biased region" description="Low complexity" evidence="1">
    <location>
        <begin position="593"/>
        <end position="603"/>
    </location>
</feature>
<dbReference type="InterPro" id="IPR036047">
    <property type="entry name" value="F-box-like_dom_sf"/>
</dbReference>
<feature type="compositionally biased region" description="Polar residues" evidence="1">
    <location>
        <begin position="24"/>
        <end position="34"/>
    </location>
</feature>
<protein>
    <recommendedName>
        <fullName evidence="4">F-box domain-containing protein</fullName>
    </recommendedName>
</protein>
<feature type="compositionally biased region" description="Low complexity" evidence="1">
    <location>
        <begin position="493"/>
        <end position="507"/>
    </location>
</feature>